<dbReference type="Proteomes" id="UP000030645">
    <property type="component" value="Unassembled WGS sequence"/>
</dbReference>
<protein>
    <recommendedName>
        <fullName evidence="4">Glycine-rich protein</fullName>
    </recommendedName>
</protein>
<dbReference type="KEGG" id="mnt:21403934"/>
<feature type="region of interest" description="Disordered" evidence="1">
    <location>
        <begin position="89"/>
        <end position="112"/>
    </location>
</feature>
<evidence type="ECO:0000256" key="1">
    <source>
        <dbReference type="SAM" id="MobiDB-lite"/>
    </source>
</evidence>
<name>W9R1K2_9ROSA</name>
<dbReference type="EMBL" id="KE344492">
    <property type="protein sequence ID" value="EXB63796.1"/>
    <property type="molecule type" value="Genomic_DNA"/>
</dbReference>
<dbReference type="AlphaFoldDB" id="W9R1K2"/>
<reference evidence="3" key="1">
    <citation type="submission" date="2013-01" db="EMBL/GenBank/DDBJ databases">
        <title>Draft Genome Sequence of a Mulberry Tree, Morus notabilis C.K. Schneid.</title>
        <authorList>
            <person name="He N."/>
            <person name="Zhao S."/>
        </authorList>
    </citation>
    <scope>NUCLEOTIDE SEQUENCE</scope>
</reference>
<feature type="compositionally biased region" description="Gly residues" evidence="1">
    <location>
        <begin position="374"/>
        <end position="405"/>
    </location>
</feature>
<dbReference type="STRING" id="981085.W9R1K2"/>
<proteinExistence type="predicted"/>
<feature type="compositionally biased region" description="Low complexity" evidence="1">
    <location>
        <begin position="417"/>
        <end position="428"/>
    </location>
</feature>
<evidence type="ECO:0000313" key="3">
    <source>
        <dbReference type="Proteomes" id="UP000030645"/>
    </source>
</evidence>
<feature type="compositionally biased region" description="Basic and acidic residues" evidence="1">
    <location>
        <begin position="92"/>
        <end position="101"/>
    </location>
</feature>
<evidence type="ECO:0008006" key="4">
    <source>
        <dbReference type="Google" id="ProtNLM"/>
    </source>
</evidence>
<feature type="region of interest" description="Disordered" evidence="1">
    <location>
        <begin position="296"/>
        <end position="458"/>
    </location>
</feature>
<sequence>MAATEVSDGPVLSLINKRLRALRKKLNRITQMEEAISQGKPINREQEEVLRSKPGVSALIDELEKLRQPIADAVAEEVSLAVQLHQVSSLSDADRQEKPDEPETAVPEPDRREAEVEDLLNLLYFGSLFDVKPQSDFTSTMLTRTHERGCCLTYDYVTDDATDLLGERDLDLISKLGGLLISRPVDSSLSHKNALQRCLEHAKLWLANSDQLIEPNANSTYSGLRERLNKIMASDYFTTTPEMKAPVEVAAAAGNYAPFQVPIHSSVSSVAVEGSVSSVAMEGSVSSLVVEGSVSQFEQDEGTTDFQGHEIGENQSSTVEEVHKDDEPETENPSEAVPVEQEQIRPETEIEYSQRDVESKEQQYVPRRPYQNQRGGGRGGGGGGGRRGYPNGRGGRGSSRGGGPYQNGRNQYYDQPGGYYQRNYYNNRGRGGRGGGPSYNNHGSVQDGQMSASVGVGS</sequence>
<accession>W9R1K2</accession>
<dbReference type="PANTHER" id="PTHR37736:SF1">
    <property type="entry name" value="GLYCINE-RICH PROTEIN"/>
    <property type="match status" value="1"/>
</dbReference>
<feature type="compositionally biased region" description="Basic and acidic residues" evidence="1">
    <location>
        <begin position="342"/>
        <end position="361"/>
    </location>
</feature>
<dbReference type="PANTHER" id="PTHR37736">
    <property type="entry name" value="GLYCINE-RICH PROTEIN"/>
    <property type="match status" value="1"/>
</dbReference>
<dbReference type="eggNOG" id="ENOG502QPNI">
    <property type="taxonomic scope" value="Eukaryota"/>
</dbReference>
<evidence type="ECO:0000313" key="2">
    <source>
        <dbReference type="EMBL" id="EXB63796.1"/>
    </source>
</evidence>
<organism evidence="2 3">
    <name type="scientific">Morus notabilis</name>
    <dbReference type="NCBI Taxonomy" id="981085"/>
    <lineage>
        <taxon>Eukaryota</taxon>
        <taxon>Viridiplantae</taxon>
        <taxon>Streptophyta</taxon>
        <taxon>Embryophyta</taxon>
        <taxon>Tracheophyta</taxon>
        <taxon>Spermatophyta</taxon>
        <taxon>Magnoliopsida</taxon>
        <taxon>eudicotyledons</taxon>
        <taxon>Gunneridae</taxon>
        <taxon>Pentapetalae</taxon>
        <taxon>rosids</taxon>
        <taxon>fabids</taxon>
        <taxon>Rosales</taxon>
        <taxon>Moraceae</taxon>
        <taxon>Moreae</taxon>
        <taxon>Morus</taxon>
    </lineage>
</organism>
<gene>
    <name evidence="2" type="ORF">L484_021067</name>
</gene>
<keyword evidence="3" id="KW-1185">Reference proteome</keyword>
<dbReference type="OrthoDB" id="69150at2759"/>